<evidence type="ECO:0000259" key="8">
    <source>
        <dbReference type="SMART" id="SM00563"/>
    </source>
</evidence>
<feature type="domain" description="Phospholipid/glycerol acyltransferase" evidence="8">
    <location>
        <begin position="460"/>
        <end position="577"/>
    </location>
</feature>
<name>A0ABW7FSI8_9BURK</name>
<keyword evidence="5 7" id="KW-1133">Transmembrane helix</keyword>
<dbReference type="EMBL" id="JBIGHZ010000001">
    <property type="protein sequence ID" value="MFG6447300.1"/>
    <property type="molecule type" value="Genomic_DNA"/>
</dbReference>
<proteinExistence type="predicted"/>
<dbReference type="RefSeq" id="WP_394458669.1">
    <property type="nucleotide sequence ID" value="NZ_JBIGHZ010000001.1"/>
</dbReference>
<dbReference type="Pfam" id="PF07690">
    <property type="entry name" value="MFS_1"/>
    <property type="match status" value="1"/>
</dbReference>
<dbReference type="CDD" id="cd07989">
    <property type="entry name" value="LPLAT_AGPAT-like"/>
    <property type="match status" value="1"/>
</dbReference>
<feature type="transmembrane region" description="Helical" evidence="7">
    <location>
        <begin position="298"/>
        <end position="317"/>
    </location>
</feature>
<sequence>MSNTPPSQFALLGQRRFAPFFWTQFLGAANDNLFKFALTVLLTYQLQLSWLAPTQAGLVIGALFILPFVLFSASSGQLADKVDKAHLMRAIKNLEITIMALAAWGFWAAHVPTLLLCVLLMGLHSTLFGPVKYAYLPQQLQEQELTGGNGLVEMGTFVAILLGNVVGGLLMASPELGTHWVALGGLALALAGRASAQAIPPCAPTDPGLRINHNPLSETWRNLQLAHGHLAVFRSLLGISWMWFFGAVFLSNFPAFAKEVLHGNAQVASLLLVVFSVGIGVGSLLCEHLSRRHVEIGLVPLGAIGMSVFAIDLYFASRSLPTPAQGTLGSAAFLAQAAHWRVLIDLALLALFAGLYSVPMYALIQLRTPPTHRARIIATNNILNALFMIASSLLAGLMLGAGVSLPELFLWLGVANAVVASYIFAVVPEYLLRFVAFIASRCVYRFEVRGEAHMPTQGAAVLVCNHVSYVDAVLLMAASPRPIRFIMDHRIFSTPLVGWFFRLAKAIPIAPQHENPAVYDAAFASARQVLDEGELLCIFPEGGITRDGQLQPFRGGVMKIVEHRPDLPVVPLALTNLWGSFFSRIEGGRAMVRPWRRGCFNHVGLVAGAPMSASDISPEKLQRQVGELLCEGGQRP</sequence>
<comment type="caution">
    <text evidence="9">The sequence shown here is derived from an EMBL/GenBank/DDBJ whole genome shotgun (WGS) entry which is preliminary data.</text>
</comment>
<feature type="transmembrane region" description="Helical" evidence="7">
    <location>
        <begin position="265"/>
        <end position="286"/>
    </location>
</feature>
<dbReference type="Gene3D" id="1.20.1250.20">
    <property type="entry name" value="MFS general substrate transporter like domains"/>
    <property type="match status" value="1"/>
</dbReference>
<evidence type="ECO:0000256" key="7">
    <source>
        <dbReference type="SAM" id="Phobius"/>
    </source>
</evidence>
<keyword evidence="2" id="KW-0813">Transport</keyword>
<dbReference type="InterPro" id="IPR002123">
    <property type="entry name" value="Plipid/glycerol_acylTrfase"/>
</dbReference>
<comment type="subcellular location">
    <subcellularLocation>
        <location evidence="1">Cell membrane</location>
        <topology evidence="1">Multi-pass membrane protein</topology>
    </subcellularLocation>
</comment>
<dbReference type="InterPro" id="IPR011701">
    <property type="entry name" value="MFS"/>
</dbReference>
<feature type="transmembrane region" description="Helical" evidence="7">
    <location>
        <begin position="94"/>
        <end position="123"/>
    </location>
</feature>
<keyword evidence="4 7" id="KW-0812">Transmembrane</keyword>
<evidence type="ECO:0000313" key="9">
    <source>
        <dbReference type="EMBL" id="MFG6447300.1"/>
    </source>
</evidence>
<evidence type="ECO:0000256" key="3">
    <source>
        <dbReference type="ARBA" id="ARBA00022475"/>
    </source>
</evidence>
<reference evidence="9 10" key="1">
    <citation type="submission" date="2024-08" db="EMBL/GenBank/DDBJ databases">
        <authorList>
            <person name="Lu H."/>
        </authorList>
    </citation>
    <scope>NUCLEOTIDE SEQUENCE [LARGE SCALE GENOMIC DNA]</scope>
    <source>
        <strain evidence="9 10">BYS180W</strain>
    </source>
</reference>
<accession>A0ABW7FSI8</accession>
<feature type="transmembrane region" description="Helical" evidence="7">
    <location>
        <begin position="409"/>
        <end position="431"/>
    </location>
</feature>
<dbReference type="Proteomes" id="UP001606099">
    <property type="component" value="Unassembled WGS sequence"/>
</dbReference>
<dbReference type="CDD" id="cd06173">
    <property type="entry name" value="MFS_MefA_like"/>
    <property type="match status" value="1"/>
</dbReference>
<keyword evidence="3" id="KW-1003">Cell membrane</keyword>
<dbReference type="InterPro" id="IPR036259">
    <property type="entry name" value="MFS_trans_sf"/>
</dbReference>
<feature type="transmembrane region" description="Helical" evidence="7">
    <location>
        <begin position="154"/>
        <end position="172"/>
    </location>
</feature>
<dbReference type="PANTHER" id="PTHR43266:SF2">
    <property type="entry name" value="MAJOR FACILITATOR SUPERFAMILY (MFS) PROFILE DOMAIN-CONTAINING PROTEIN"/>
    <property type="match status" value="1"/>
</dbReference>
<evidence type="ECO:0000256" key="2">
    <source>
        <dbReference type="ARBA" id="ARBA00022448"/>
    </source>
</evidence>
<keyword evidence="10" id="KW-1185">Reference proteome</keyword>
<protein>
    <submittedName>
        <fullName evidence="9">MFS transporter</fullName>
    </submittedName>
</protein>
<evidence type="ECO:0000256" key="1">
    <source>
        <dbReference type="ARBA" id="ARBA00004651"/>
    </source>
</evidence>
<dbReference type="SMART" id="SM00563">
    <property type="entry name" value="PlsC"/>
    <property type="match status" value="1"/>
</dbReference>
<feature type="transmembrane region" description="Helical" evidence="7">
    <location>
        <begin position="385"/>
        <end position="403"/>
    </location>
</feature>
<evidence type="ECO:0000256" key="4">
    <source>
        <dbReference type="ARBA" id="ARBA00022692"/>
    </source>
</evidence>
<evidence type="ECO:0000256" key="5">
    <source>
        <dbReference type="ARBA" id="ARBA00022989"/>
    </source>
</evidence>
<organism evidence="9 10">
    <name type="scientific">Roseateles rivi</name>
    <dbReference type="NCBI Taxonomy" id="3299028"/>
    <lineage>
        <taxon>Bacteria</taxon>
        <taxon>Pseudomonadati</taxon>
        <taxon>Pseudomonadota</taxon>
        <taxon>Betaproteobacteria</taxon>
        <taxon>Burkholderiales</taxon>
        <taxon>Sphaerotilaceae</taxon>
        <taxon>Roseateles</taxon>
    </lineage>
</organism>
<dbReference type="Pfam" id="PF01553">
    <property type="entry name" value="Acyltransferase"/>
    <property type="match status" value="1"/>
</dbReference>
<evidence type="ECO:0000256" key="6">
    <source>
        <dbReference type="ARBA" id="ARBA00023136"/>
    </source>
</evidence>
<feature type="transmembrane region" description="Helical" evidence="7">
    <location>
        <begin position="337"/>
        <end position="364"/>
    </location>
</feature>
<dbReference type="SUPFAM" id="SSF103473">
    <property type="entry name" value="MFS general substrate transporter"/>
    <property type="match status" value="1"/>
</dbReference>
<feature type="transmembrane region" description="Helical" evidence="7">
    <location>
        <begin position="50"/>
        <end position="73"/>
    </location>
</feature>
<evidence type="ECO:0000313" key="10">
    <source>
        <dbReference type="Proteomes" id="UP001606099"/>
    </source>
</evidence>
<dbReference type="PANTHER" id="PTHR43266">
    <property type="entry name" value="MACROLIDE-EFFLUX PROTEIN"/>
    <property type="match status" value="1"/>
</dbReference>
<dbReference type="SUPFAM" id="SSF69593">
    <property type="entry name" value="Glycerol-3-phosphate (1)-acyltransferase"/>
    <property type="match status" value="1"/>
</dbReference>
<keyword evidence="6 7" id="KW-0472">Membrane</keyword>
<feature type="transmembrane region" description="Helical" evidence="7">
    <location>
        <begin position="231"/>
        <end position="253"/>
    </location>
</feature>
<gene>
    <name evidence="9" type="ORF">ACG0Z6_03475</name>
</gene>